<gene>
    <name evidence="1" type="ORF">KEU06_15950</name>
</gene>
<dbReference type="Proteomes" id="UP000680348">
    <property type="component" value="Unassembled WGS sequence"/>
</dbReference>
<keyword evidence="2" id="KW-1185">Reference proteome</keyword>
<comment type="caution">
    <text evidence="1">The sequence shown here is derived from an EMBL/GenBank/DDBJ whole genome shotgun (WGS) entry which is preliminary data.</text>
</comment>
<sequence>MEPHMPDDRFLASIPTFSQFEGVADVRNYRPLPEDWALATTDIVGSTQAIDRGRYKAVNMAGASMISALLNALGRRDLPFVFGGDGAVVAVPGRLRNIAVTALAATQTWVADELDLTMRAAIVPIGDIRARGLDVRVAMFNASPGVSYAMFTGGGASWAEAEMKAGRYVVPAAPGGTRPDLTGLSCRWDPIQATRGEIVSIIAVPVSGTATAAFQQLVTDVLAIAGQQHRGGHPVSVEALHIRFPPSGIDAEARALAPAGRRLFAKIPILLQTAALNFSRATGLGLGRFNGRHYVEEVTANSDFRKFDDGLKLTLDLDAAAVDGIEQRLKQAEAEGVARYGLHRQDSALMTCLVASPLQGDHMHFIDGAAGGYAMAASNLKAKAVAAA</sequence>
<dbReference type="EMBL" id="JAGWCR010000008">
    <property type="protein sequence ID" value="MBS3650106.1"/>
    <property type="molecule type" value="Genomic_DNA"/>
</dbReference>
<protein>
    <submittedName>
        <fullName evidence="1">DUF3095 domain-containing protein</fullName>
    </submittedName>
</protein>
<name>A0A942IA56_9HYPH</name>
<dbReference type="AlphaFoldDB" id="A0A942IA56"/>
<evidence type="ECO:0000313" key="1">
    <source>
        <dbReference type="EMBL" id="MBS3650106.1"/>
    </source>
</evidence>
<organism evidence="1 2">
    <name type="scientific">Pseudaminobacter soli</name>
    <name type="common">ex Zhang et al. 2022</name>
    <dbReference type="NCBI Taxonomy" id="2831468"/>
    <lineage>
        <taxon>Bacteria</taxon>
        <taxon>Pseudomonadati</taxon>
        <taxon>Pseudomonadota</taxon>
        <taxon>Alphaproteobacteria</taxon>
        <taxon>Hyphomicrobiales</taxon>
        <taxon>Phyllobacteriaceae</taxon>
        <taxon>Pseudaminobacter</taxon>
    </lineage>
</organism>
<accession>A0A942IA56</accession>
<evidence type="ECO:0000313" key="2">
    <source>
        <dbReference type="Proteomes" id="UP000680348"/>
    </source>
</evidence>
<dbReference type="InterPro" id="IPR021445">
    <property type="entry name" value="DUF3095"/>
</dbReference>
<dbReference type="Pfam" id="PF11294">
    <property type="entry name" value="DUF3095"/>
    <property type="match status" value="1"/>
</dbReference>
<reference evidence="1" key="1">
    <citation type="submission" date="2021-04" db="EMBL/GenBank/DDBJ databases">
        <title>Pseudaminobacter soli sp. nov., isolated from paddy soil contaminated by heavy metals.</title>
        <authorList>
            <person name="Zhang K."/>
        </authorList>
    </citation>
    <scope>NUCLEOTIDE SEQUENCE</scope>
    <source>
        <strain evidence="1">19-2017</strain>
    </source>
</reference>
<proteinExistence type="predicted"/>